<evidence type="ECO:0000313" key="3">
    <source>
        <dbReference type="WBParaSite" id="SPAL_0001080000.1"/>
    </source>
</evidence>
<keyword evidence="2" id="KW-1185">Reference proteome</keyword>
<feature type="transmembrane region" description="Helical" evidence="1">
    <location>
        <begin position="6"/>
        <end position="30"/>
    </location>
</feature>
<name>A0A0N5BYD9_STREA</name>
<accession>A0A0N5BYD9</accession>
<protein>
    <submittedName>
        <fullName evidence="3">INVERT_DEFENSINS domain-containing protein</fullName>
    </submittedName>
</protein>
<keyword evidence="1" id="KW-0472">Membrane</keyword>
<keyword evidence="1" id="KW-0812">Transmembrane</keyword>
<organism evidence="2 3">
    <name type="scientific">Strongyloides papillosus</name>
    <name type="common">Intestinal threadworm</name>
    <dbReference type="NCBI Taxonomy" id="174720"/>
    <lineage>
        <taxon>Eukaryota</taxon>
        <taxon>Metazoa</taxon>
        <taxon>Ecdysozoa</taxon>
        <taxon>Nematoda</taxon>
        <taxon>Chromadorea</taxon>
        <taxon>Rhabditida</taxon>
        <taxon>Tylenchina</taxon>
        <taxon>Panagrolaimomorpha</taxon>
        <taxon>Strongyloidoidea</taxon>
        <taxon>Strongyloididae</taxon>
        <taxon>Strongyloides</taxon>
    </lineage>
</organism>
<reference evidence="3" key="1">
    <citation type="submission" date="2017-02" db="UniProtKB">
        <authorList>
            <consortium name="WormBaseParasite"/>
        </authorList>
    </citation>
    <scope>IDENTIFICATION</scope>
</reference>
<keyword evidence="1" id="KW-1133">Transmembrane helix</keyword>
<sequence length="79" mass="8983">MFPEGIRYIIVNINMKIISINIIIAFILFIHKFNCLHGFIFKTCDESPCIFKCFFQGSIGGRCVADNDRGGKVMKCVCE</sequence>
<evidence type="ECO:0000256" key="1">
    <source>
        <dbReference type="SAM" id="Phobius"/>
    </source>
</evidence>
<dbReference type="WBParaSite" id="SPAL_0001080000.1">
    <property type="protein sequence ID" value="SPAL_0001080000.1"/>
    <property type="gene ID" value="SPAL_0001080000"/>
</dbReference>
<dbReference type="Proteomes" id="UP000046392">
    <property type="component" value="Unplaced"/>
</dbReference>
<proteinExistence type="predicted"/>
<dbReference type="AlphaFoldDB" id="A0A0N5BYD9"/>
<evidence type="ECO:0000313" key="2">
    <source>
        <dbReference type="Proteomes" id="UP000046392"/>
    </source>
</evidence>